<dbReference type="GO" id="GO:0022857">
    <property type="term" value="F:transmembrane transporter activity"/>
    <property type="evidence" value="ECO:0007669"/>
    <property type="project" value="InterPro"/>
</dbReference>
<dbReference type="InterPro" id="IPR005828">
    <property type="entry name" value="MFS_sugar_transport-like"/>
</dbReference>
<dbReference type="PANTHER" id="PTHR23511">
    <property type="entry name" value="SYNAPTIC VESICLE GLYCOPROTEIN 2"/>
    <property type="match status" value="1"/>
</dbReference>
<reference evidence="8 9" key="1">
    <citation type="journal article" date="2014" name="PLoS ONE">
        <title>Global Analysis of Gene Expression Profiles in Physic Nut (Jatropha curcas L.) Seedlings Exposed to Salt Stress.</title>
        <authorList>
            <person name="Zhang L."/>
            <person name="Zhang C."/>
            <person name="Wu P."/>
            <person name="Chen Y."/>
            <person name="Li M."/>
            <person name="Jiang H."/>
            <person name="Wu G."/>
        </authorList>
    </citation>
    <scope>NUCLEOTIDE SEQUENCE [LARGE SCALE GENOMIC DNA]</scope>
    <source>
        <strain evidence="9">cv. GZQX0401</strain>
        <tissue evidence="8">Young leaves</tissue>
    </source>
</reference>
<dbReference type="SUPFAM" id="SSF103473">
    <property type="entry name" value="MFS general substrate transporter"/>
    <property type="match status" value="1"/>
</dbReference>
<evidence type="ECO:0000256" key="4">
    <source>
        <dbReference type="ARBA" id="ARBA00022989"/>
    </source>
</evidence>
<dbReference type="AlphaFoldDB" id="A0A067LN20"/>
<keyword evidence="5 6" id="KW-0472">Membrane</keyword>
<dbReference type="GO" id="GO:0016020">
    <property type="term" value="C:membrane"/>
    <property type="evidence" value="ECO:0007669"/>
    <property type="project" value="UniProtKB-SubCell"/>
</dbReference>
<dbReference type="OrthoDB" id="4139357at2759"/>
<protein>
    <recommendedName>
        <fullName evidence="7">Major facilitator superfamily (MFS) profile domain-containing protein</fullName>
    </recommendedName>
</protein>
<feature type="transmembrane region" description="Helical" evidence="6">
    <location>
        <begin position="113"/>
        <end position="138"/>
    </location>
</feature>
<feature type="transmembrane region" description="Helical" evidence="6">
    <location>
        <begin position="26"/>
        <end position="51"/>
    </location>
</feature>
<evidence type="ECO:0000256" key="1">
    <source>
        <dbReference type="ARBA" id="ARBA00004141"/>
    </source>
</evidence>
<evidence type="ECO:0000256" key="6">
    <source>
        <dbReference type="SAM" id="Phobius"/>
    </source>
</evidence>
<keyword evidence="3 6" id="KW-0812">Transmembrane</keyword>
<dbReference type="Pfam" id="PF00083">
    <property type="entry name" value="Sugar_tr"/>
    <property type="match status" value="1"/>
</dbReference>
<dbReference type="STRING" id="180498.A0A067LN20"/>
<organism evidence="8 9">
    <name type="scientific">Jatropha curcas</name>
    <name type="common">Barbados nut</name>
    <dbReference type="NCBI Taxonomy" id="180498"/>
    <lineage>
        <taxon>Eukaryota</taxon>
        <taxon>Viridiplantae</taxon>
        <taxon>Streptophyta</taxon>
        <taxon>Embryophyta</taxon>
        <taxon>Tracheophyta</taxon>
        <taxon>Spermatophyta</taxon>
        <taxon>Magnoliopsida</taxon>
        <taxon>eudicotyledons</taxon>
        <taxon>Gunneridae</taxon>
        <taxon>Pentapetalae</taxon>
        <taxon>rosids</taxon>
        <taxon>fabids</taxon>
        <taxon>Malpighiales</taxon>
        <taxon>Euphorbiaceae</taxon>
        <taxon>Crotonoideae</taxon>
        <taxon>Jatropheae</taxon>
        <taxon>Jatropha</taxon>
    </lineage>
</organism>
<keyword evidence="9" id="KW-1185">Reference proteome</keyword>
<evidence type="ECO:0000256" key="5">
    <source>
        <dbReference type="ARBA" id="ARBA00023136"/>
    </source>
</evidence>
<dbReference type="FunFam" id="1.20.1250.20:FF:000232">
    <property type="entry name" value="Organic cation/carnitine transporter 7"/>
    <property type="match status" value="1"/>
</dbReference>
<feature type="transmembrane region" description="Helical" evidence="6">
    <location>
        <begin position="449"/>
        <end position="469"/>
    </location>
</feature>
<comment type="subcellular location">
    <subcellularLocation>
        <location evidence="1">Membrane</location>
        <topology evidence="1">Multi-pass membrane protein</topology>
    </subcellularLocation>
</comment>
<feature type="transmembrane region" description="Helical" evidence="6">
    <location>
        <begin position="63"/>
        <end position="83"/>
    </location>
</feature>
<evidence type="ECO:0000259" key="7">
    <source>
        <dbReference type="PROSITE" id="PS50850"/>
    </source>
</evidence>
<feature type="transmembrane region" description="Helical" evidence="6">
    <location>
        <begin position="330"/>
        <end position="352"/>
    </location>
</feature>
<feature type="transmembrane region" description="Helical" evidence="6">
    <location>
        <begin position="177"/>
        <end position="198"/>
    </location>
</feature>
<keyword evidence="2" id="KW-0813">Transport</keyword>
<dbReference type="PANTHER" id="PTHR23511:SF5">
    <property type="entry name" value="MAJOR FACILITATOR-TYPE TRANSPORTER HXNZ-RELATED"/>
    <property type="match status" value="1"/>
</dbReference>
<evidence type="ECO:0000313" key="8">
    <source>
        <dbReference type="EMBL" id="KDP45839.1"/>
    </source>
</evidence>
<dbReference type="KEGG" id="jcu:105640181"/>
<keyword evidence="4 6" id="KW-1133">Transmembrane helix</keyword>
<accession>A0A067LN20</accession>
<evidence type="ECO:0000256" key="3">
    <source>
        <dbReference type="ARBA" id="ARBA00022692"/>
    </source>
</evidence>
<evidence type="ECO:0000256" key="2">
    <source>
        <dbReference type="ARBA" id="ARBA00022448"/>
    </source>
</evidence>
<feature type="transmembrane region" description="Helical" evidence="6">
    <location>
        <begin position="150"/>
        <end position="171"/>
    </location>
</feature>
<feature type="domain" description="Major facilitator superfamily (MFS) profile" evidence="7">
    <location>
        <begin position="26"/>
        <end position="472"/>
    </location>
</feature>
<evidence type="ECO:0000313" key="9">
    <source>
        <dbReference type="Proteomes" id="UP000027138"/>
    </source>
</evidence>
<dbReference type="InterPro" id="IPR036259">
    <property type="entry name" value="MFS_trans_sf"/>
</dbReference>
<dbReference type="PROSITE" id="PS50850">
    <property type="entry name" value="MFS"/>
    <property type="match status" value="1"/>
</dbReference>
<feature type="transmembrane region" description="Helical" evidence="6">
    <location>
        <begin position="418"/>
        <end position="437"/>
    </location>
</feature>
<gene>
    <name evidence="8" type="ORF">JCGZ_17446</name>
</gene>
<sequence length="493" mass="53600">MDEYGLEYTLDEALVAVGFGKFQGLVLLYAGLGLFAEAMEIMILSFVGLAIETEWGLSSSQKSLLTSVVFAGMLIGAYSWGLISDNMGRKKGLLGSTILTSGAGLLSTFSPNYISLLILRSLVGIGLGGGPVFTTWFLEFVPASNRGMWMVVFSAFWTFGTIFEASVAWIVMPRLGWRWLLGISSLPSIALLLFYSLAPESPRYLCTKGRTSDAHKILEKIALLNQTKLPHGMLVSDSTTRLDEQSSSSGYSPLLSSASENILNTKSGFSSFLTLFSSKLIRTTLLLWVLCFGNSFSYYGIVLLTSELSGSQSKCRSAILYFENLQENSIYINLFVTSLAELPGLILSAVVLDRVGRKLSLIFMFVLAFVFLLPLVAYQPAIWTTVLLFGARMFVVATFTVACIYCPELYPTSVRATGYGVASAMGRIGGMVCPLVAVGLVNSCQIEEAIVLFEVIIATSAISVLFFPFETKGRELSDSVAAFGPKQILHHPL</sequence>
<feature type="transmembrane region" description="Helical" evidence="6">
    <location>
        <begin position="382"/>
        <end position="406"/>
    </location>
</feature>
<proteinExistence type="predicted"/>
<feature type="transmembrane region" description="Helical" evidence="6">
    <location>
        <begin position="285"/>
        <end position="304"/>
    </location>
</feature>
<name>A0A067LN20_JATCU</name>
<dbReference type="InterPro" id="IPR020846">
    <property type="entry name" value="MFS_dom"/>
</dbReference>
<dbReference type="Gene3D" id="1.20.1250.20">
    <property type="entry name" value="MFS general substrate transporter like domains"/>
    <property type="match status" value="1"/>
</dbReference>
<feature type="transmembrane region" description="Helical" evidence="6">
    <location>
        <begin position="359"/>
        <end position="376"/>
    </location>
</feature>
<dbReference type="EMBL" id="KK914227">
    <property type="protein sequence ID" value="KDP45839.1"/>
    <property type="molecule type" value="Genomic_DNA"/>
</dbReference>
<dbReference type="Proteomes" id="UP000027138">
    <property type="component" value="Unassembled WGS sequence"/>
</dbReference>